<dbReference type="FunFam" id="3.20.20.70:FF:000030">
    <property type="entry name" value="Nicotinate-nucleotide pyrophosphorylase, carboxylating"/>
    <property type="match status" value="1"/>
</dbReference>
<keyword evidence="6 8" id="KW-0808">Transferase</keyword>
<evidence type="ECO:0000256" key="5">
    <source>
        <dbReference type="ARBA" id="ARBA00022676"/>
    </source>
</evidence>
<evidence type="ECO:0000256" key="1">
    <source>
        <dbReference type="ARBA" id="ARBA00004893"/>
    </source>
</evidence>
<dbReference type="PIRSF" id="PIRSF006250">
    <property type="entry name" value="NadC_ModD"/>
    <property type="match status" value="1"/>
</dbReference>
<dbReference type="InterPro" id="IPR036068">
    <property type="entry name" value="Nicotinate_pribotase-like_C"/>
</dbReference>
<evidence type="ECO:0000259" key="9">
    <source>
        <dbReference type="Pfam" id="PF01729"/>
    </source>
</evidence>
<dbReference type="InterPro" id="IPR027277">
    <property type="entry name" value="NadC/ModD"/>
</dbReference>
<dbReference type="Gene3D" id="3.20.20.70">
    <property type="entry name" value="Aldolase class I"/>
    <property type="match status" value="1"/>
</dbReference>
<dbReference type="NCBIfam" id="TIGR01334">
    <property type="entry name" value="modD"/>
    <property type="match status" value="1"/>
</dbReference>
<evidence type="ECO:0000313" key="12">
    <source>
        <dbReference type="Proteomes" id="UP000007488"/>
    </source>
</evidence>
<feature type="domain" description="Quinolinate phosphoribosyl transferase N-terminal" evidence="10">
    <location>
        <begin position="20"/>
        <end position="103"/>
    </location>
</feature>
<accession>F0SWG1</accession>
<dbReference type="HOGENOM" id="CLU_039622_2_1_9"/>
<dbReference type="SUPFAM" id="SSF54675">
    <property type="entry name" value="Nicotinate/Quinolinate PRTase N-terminal domain-like"/>
    <property type="match status" value="1"/>
</dbReference>
<comment type="pathway">
    <text evidence="1">Cofactor biosynthesis; NAD(+) biosynthesis; nicotinate D-ribonucleotide from quinolinate: step 1/1.</text>
</comment>
<evidence type="ECO:0000256" key="6">
    <source>
        <dbReference type="ARBA" id="ARBA00022679"/>
    </source>
</evidence>
<evidence type="ECO:0000256" key="8">
    <source>
        <dbReference type="PIRNR" id="PIRNR006250"/>
    </source>
</evidence>
<gene>
    <name evidence="11" type="ordered locus">Sgly_1424</name>
</gene>
<dbReference type="SUPFAM" id="SSF51690">
    <property type="entry name" value="Nicotinate/Quinolinate PRTase C-terminal domain-like"/>
    <property type="match status" value="1"/>
</dbReference>
<sequence length="285" mass="31092">MFITDEMIDRLIKEDVPYFDLTTYVLDIGRRKGKIRYTSRQSAVISGTEIVGRVFAKLGIDAVNLLPSGTRVEAGDVLAEGDGNTESLHMAWKVGMNILEYCSGIATRTSKLVQAVKKIDPKIEIVTTRKIFPGTKELSIKAALDGGALPHRLGLSETILVFKQHAVFLGGIKGFLSQLEEIKLKAREKKITVEVECREDAIELCKAGIDALQFDKVPPEELKEIIADIRKINPGITLIATGGINADNIEKYASAGIDTVNTSWVYYGKPVDLGAEITGTDANGQ</sequence>
<dbReference type="GO" id="GO:0009435">
    <property type="term" value="P:NAD+ biosynthetic process"/>
    <property type="evidence" value="ECO:0007669"/>
    <property type="project" value="InterPro"/>
</dbReference>
<dbReference type="Pfam" id="PF01729">
    <property type="entry name" value="QRPTase_C"/>
    <property type="match status" value="1"/>
</dbReference>
<dbReference type="InterPro" id="IPR022412">
    <property type="entry name" value="Quinolinate_PRibosylTrfase_N"/>
</dbReference>
<dbReference type="GO" id="GO:0004514">
    <property type="term" value="F:nicotinate-nucleotide diphosphorylase (carboxylating) activity"/>
    <property type="evidence" value="ECO:0007669"/>
    <property type="project" value="UniProtKB-EC"/>
</dbReference>
<dbReference type="InterPro" id="IPR037128">
    <property type="entry name" value="Quinolinate_PRibosylTase_N_sf"/>
</dbReference>
<dbReference type="InterPro" id="IPR002638">
    <property type="entry name" value="Quinolinate_PRibosylTrfase_C"/>
</dbReference>
<dbReference type="InterPro" id="IPR013785">
    <property type="entry name" value="Aldolase_TIM"/>
</dbReference>
<dbReference type="Proteomes" id="UP000007488">
    <property type="component" value="Chromosome"/>
</dbReference>
<dbReference type="KEGG" id="sgy:Sgly_1424"/>
<feature type="domain" description="Quinolinate phosphoribosyl transferase C-terminal" evidence="9">
    <location>
        <begin position="105"/>
        <end position="273"/>
    </location>
</feature>
<reference evidence="12" key="2">
    <citation type="submission" date="2011-02" db="EMBL/GenBank/DDBJ databases">
        <title>The complete genome of Syntrophobotulus glycolicus DSM 8271.</title>
        <authorList>
            <person name="Lucas S."/>
            <person name="Copeland A."/>
            <person name="Lapidus A."/>
            <person name="Bruce D."/>
            <person name="Goodwin L."/>
            <person name="Pitluck S."/>
            <person name="Kyrpides N."/>
            <person name="Mavromatis K."/>
            <person name="Pagani I."/>
            <person name="Ivanova N."/>
            <person name="Mikhailova N."/>
            <person name="Chertkov O."/>
            <person name="Held B."/>
            <person name="Detter J.C."/>
            <person name="Tapia R."/>
            <person name="Han C."/>
            <person name="Land M."/>
            <person name="Hauser L."/>
            <person name="Markowitz V."/>
            <person name="Cheng J.-F."/>
            <person name="Hugenholtz P."/>
            <person name="Woyke T."/>
            <person name="Wu D."/>
            <person name="Spring S."/>
            <person name="Schroeder M."/>
            <person name="Brambilla E."/>
            <person name="Klenk H.-P."/>
            <person name="Eisen J.A."/>
        </authorList>
    </citation>
    <scope>NUCLEOTIDE SEQUENCE [LARGE SCALE GENOMIC DNA]</scope>
    <source>
        <strain evidence="12">DSM 8271 / FlGlyR</strain>
    </source>
</reference>
<dbReference type="Pfam" id="PF02749">
    <property type="entry name" value="QRPTase_N"/>
    <property type="match status" value="1"/>
</dbReference>
<evidence type="ECO:0000313" key="11">
    <source>
        <dbReference type="EMBL" id="ADY55727.1"/>
    </source>
</evidence>
<dbReference type="AlphaFoldDB" id="F0SWG1"/>
<comment type="catalytic activity">
    <reaction evidence="7">
        <text>nicotinate beta-D-ribonucleotide + CO2 + diphosphate = quinolinate + 5-phospho-alpha-D-ribose 1-diphosphate + 2 H(+)</text>
        <dbReference type="Rhea" id="RHEA:12733"/>
        <dbReference type="ChEBI" id="CHEBI:15378"/>
        <dbReference type="ChEBI" id="CHEBI:16526"/>
        <dbReference type="ChEBI" id="CHEBI:29959"/>
        <dbReference type="ChEBI" id="CHEBI:33019"/>
        <dbReference type="ChEBI" id="CHEBI:57502"/>
        <dbReference type="ChEBI" id="CHEBI:58017"/>
        <dbReference type="EC" id="2.4.2.19"/>
    </reaction>
</comment>
<dbReference type="STRING" id="645991.Sgly_1424"/>
<keyword evidence="12" id="KW-1185">Reference proteome</keyword>
<evidence type="ECO:0000256" key="2">
    <source>
        <dbReference type="ARBA" id="ARBA00009400"/>
    </source>
</evidence>
<dbReference type="CDD" id="cd01573">
    <property type="entry name" value="modD_like"/>
    <property type="match status" value="1"/>
</dbReference>
<dbReference type="Gene3D" id="3.90.1170.20">
    <property type="entry name" value="Quinolinate phosphoribosyl transferase, N-terminal domain"/>
    <property type="match status" value="1"/>
</dbReference>
<dbReference type="RefSeq" id="WP_013624597.1">
    <property type="nucleotide sequence ID" value="NC_015172.1"/>
</dbReference>
<name>F0SWG1_SYNGF</name>
<dbReference type="PANTHER" id="PTHR32179">
    <property type="entry name" value="NICOTINATE-NUCLEOTIDE PYROPHOSPHORYLASE [CARBOXYLATING]"/>
    <property type="match status" value="1"/>
</dbReference>
<evidence type="ECO:0000256" key="3">
    <source>
        <dbReference type="ARBA" id="ARBA00011944"/>
    </source>
</evidence>
<organism evidence="11 12">
    <name type="scientific">Syntrophobotulus glycolicus (strain DSM 8271 / FlGlyR)</name>
    <dbReference type="NCBI Taxonomy" id="645991"/>
    <lineage>
        <taxon>Bacteria</taxon>
        <taxon>Bacillati</taxon>
        <taxon>Bacillota</taxon>
        <taxon>Clostridia</taxon>
        <taxon>Eubacteriales</taxon>
        <taxon>Desulfitobacteriaceae</taxon>
        <taxon>Syntrophobotulus</taxon>
    </lineage>
</organism>
<comment type="similarity">
    <text evidence="2 8">Belongs to the NadC/ModD family.</text>
</comment>
<dbReference type="GO" id="GO:0034213">
    <property type="term" value="P:quinolinate catabolic process"/>
    <property type="evidence" value="ECO:0007669"/>
    <property type="project" value="TreeGrafter"/>
</dbReference>
<evidence type="ECO:0000256" key="4">
    <source>
        <dbReference type="ARBA" id="ARBA00019205"/>
    </source>
</evidence>
<dbReference type="eggNOG" id="COG0157">
    <property type="taxonomic scope" value="Bacteria"/>
</dbReference>
<dbReference type="GO" id="GO:0005737">
    <property type="term" value="C:cytoplasm"/>
    <property type="evidence" value="ECO:0007669"/>
    <property type="project" value="TreeGrafter"/>
</dbReference>
<dbReference type="EC" id="2.4.2.19" evidence="3"/>
<dbReference type="EMBL" id="CP002547">
    <property type="protein sequence ID" value="ADY55727.1"/>
    <property type="molecule type" value="Genomic_DNA"/>
</dbReference>
<dbReference type="InterPro" id="IPR006242">
    <property type="entry name" value="ModD"/>
</dbReference>
<protein>
    <recommendedName>
        <fullName evidence="4">Putative pyrophosphorylase ModD</fullName>
        <ecNumber evidence="3">2.4.2.19</ecNumber>
    </recommendedName>
</protein>
<proteinExistence type="inferred from homology"/>
<reference evidence="11 12" key="1">
    <citation type="journal article" date="2011" name="Stand. Genomic Sci.">
        <title>Complete genome sequence of Syntrophobotulus glycolicus type strain (FlGlyR).</title>
        <authorList>
            <person name="Han C."/>
            <person name="Mwirichia R."/>
            <person name="Chertkov O."/>
            <person name="Held B."/>
            <person name="Lapidus A."/>
            <person name="Nolan M."/>
            <person name="Lucas S."/>
            <person name="Hammon N."/>
            <person name="Deshpande S."/>
            <person name="Cheng J.F."/>
            <person name="Tapia R."/>
            <person name="Goodwin L."/>
            <person name="Pitluck S."/>
            <person name="Huntemann M."/>
            <person name="Liolios K."/>
            <person name="Ivanova N."/>
            <person name="Pagani I."/>
            <person name="Mavromatis K."/>
            <person name="Ovchinikova G."/>
            <person name="Pati A."/>
            <person name="Chen A."/>
            <person name="Palaniappan K."/>
            <person name="Land M."/>
            <person name="Hauser L."/>
            <person name="Brambilla E.M."/>
            <person name="Rohde M."/>
            <person name="Spring S."/>
            <person name="Sikorski J."/>
            <person name="Goker M."/>
            <person name="Woyke T."/>
            <person name="Bristow J."/>
            <person name="Eisen J.A."/>
            <person name="Markowitz V."/>
            <person name="Hugenholtz P."/>
            <person name="Kyrpides N.C."/>
            <person name="Klenk H.P."/>
            <person name="Detter J.C."/>
        </authorList>
    </citation>
    <scope>NUCLEOTIDE SEQUENCE [LARGE SCALE GENOMIC DNA]</scope>
    <source>
        <strain evidence="12">DSM 8271 / FlGlyR</strain>
    </source>
</reference>
<dbReference type="PANTHER" id="PTHR32179:SF4">
    <property type="entry name" value="PYROPHOSPHORYLASE MODD-RELATED"/>
    <property type="match status" value="1"/>
</dbReference>
<keyword evidence="5 8" id="KW-0328">Glycosyltransferase</keyword>
<evidence type="ECO:0000259" key="10">
    <source>
        <dbReference type="Pfam" id="PF02749"/>
    </source>
</evidence>
<evidence type="ECO:0000256" key="7">
    <source>
        <dbReference type="ARBA" id="ARBA00047445"/>
    </source>
</evidence>